<sequence>MVDPQKIEAVKNWVRPSYVIEIKSFCGDRYLLSSLVKELRTWKYEEEISEAVEAGEMIMQEVAECSQGKVGAGRGYKPKLAKVIYFMQGRKLVGQGCLAYLAQIRDVEVESPSIESIHVVSEFRVMFPTVLPSMPPDRYIDFCIDLETGTRPISIPLYRMALAELREIKAQIQELLDKGFIRPSASPWGCSYLVG</sequence>
<dbReference type="PANTHER" id="PTHR15503">
    <property type="entry name" value="LDOC1 RELATED"/>
    <property type="match status" value="1"/>
</dbReference>
<accession>A0AAF0R647</accession>
<name>A0AAF0R647_SOLVR</name>
<proteinExistence type="predicted"/>
<dbReference type="AlphaFoldDB" id="A0AAF0R647"/>
<dbReference type="Gene3D" id="3.10.10.10">
    <property type="entry name" value="HIV Type 1 Reverse Transcriptase, subunit A, domain 1"/>
    <property type="match status" value="1"/>
</dbReference>
<protein>
    <submittedName>
        <fullName evidence="1">Uncharacterized protein</fullName>
    </submittedName>
</protein>
<evidence type="ECO:0000313" key="2">
    <source>
        <dbReference type="Proteomes" id="UP001234989"/>
    </source>
</evidence>
<evidence type="ECO:0000313" key="1">
    <source>
        <dbReference type="EMBL" id="WMV32576.1"/>
    </source>
</evidence>
<reference evidence="1" key="1">
    <citation type="submission" date="2023-08" db="EMBL/GenBank/DDBJ databases">
        <title>A de novo genome assembly of Solanum verrucosum Schlechtendal, a Mexican diploid species geographically isolated from the other diploid A-genome species in potato relatives.</title>
        <authorList>
            <person name="Hosaka K."/>
        </authorList>
    </citation>
    <scope>NUCLEOTIDE SEQUENCE</scope>
    <source>
        <tissue evidence="1">Young leaves</tissue>
    </source>
</reference>
<dbReference type="SUPFAM" id="SSF56672">
    <property type="entry name" value="DNA/RNA polymerases"/>
    <property type="match status" value="1"/>
</dbReference>
<dbReference type="InterPro" id="IPR032567">
    <property type="entry name" value="RTL1-rel"/>
</dbReference>
<dbReference type="InterPro" id="IPR043502">
    <property type="entry name" value="DNA/RNA_pol_sf"/>
</dbReference>
<dbReference type="EMBL" id="CP133617">
    <property type="protein sequence ID" value="WMV32576.1"/>
    <property type="molecule type" value="Genomic_DNA"/>
</dbReference>
<dbReference type="PANTHER" id="PTHR15503:SF45">
    <property type="entry name" value="RNA-DIRECTED DNA POLYMERASE HOMOLOG"/>
    <property type="match status" value="1"/>
</dbReference>
<organism evidence="1 2">
    <name type="scientific">Solanum verrucosum</name>
    <dbReference type="NCBI Taxonomy" id="315347"/>
    <lineage>
        <taxon>Eukaryota</taxon>
        <taxon>Viridiplantae</taxon>
        <taxon>Streptophyta</taxon>
        <taxon>Embryophyta</taxon>
        <taxon>Tracheophyta</taxon>
        <taxon>Spermatophyta</taxon>
        <taxon>Magnoliopsida</taxon>
        <taxon>eudicotyledons</taxon>
        <taxon>Gunneridae</taxon>
        <taxon>Pentapetalae</taxon>
        <taxon>asterids</taxon>
        <taxon>lamiids</taxon>
        <taxon>Solanales</taxon>
        <taxon>Solanaceae</taxon>
        <taxon>Solanoideae</taxon>
        <taxon>Solaneae</taxon>
        <taxon>Solanum</taxon>
    </lineage>
</organism>
<gene>
    <name evidence="1" type="ORF">MTR67_025961</name>
</gene>
<dbReference type="Proteomes" id="UP001234989">
    <property type="component" value="Chromosome 6"/>
</dbReference>
<keyword evidence="2" id="KW-1185">Reference proteome</keyword>